<reference evidence="3" key="1">
    <citation type="journal article" date="2019" name="Int. J. Syst. Evol. Microbiol.">
        <title>The Global Catalogue of Microorganisms (GCM) 10K type strain sequencing project: providing services to taxonomists for standard genome sequencing and annotation.</title>
        <authorList>
            <consortium name="The Broad Institute Genomics Platform"/>
            <consortium name="The Broad Institute Genome Sequencing Center for Infectious Disease"/>
            <person name="Wu L."/>
            <person name="Ma J."/>
        </authorList>
    </citation>
    <scope>NUCLEOTIDE SEQUENCE [LARGE SCALE GENOMIC DNA]</scope>
    <source>
        <strain evidence="3">JCM 18720</strain>
    </source>
</reference>
<name>A0ABP9SBV6_9GAMM</name>
<keyword evidence="3" id="KW-1185">Reference proteome</keyword>
<dbReference type="Pfam" id="PF11174">
    <property type="entry name" value="DUF2970"/>
    <property type="match status" value="1"/>
</dbReference>
<keyword evidence="1" id="KW-0472">Membrane</keyword>
<dbReference type="Proteomes" id="UP001501600">
    <property type="component" value="Unassembled WGS sequence"/>
</dbReference>
<evidence type="ECO:0000313" key="2">
    <source>
        <dbReference type="EMBL" id="GAA5193371.1"/>
    </source>
</evidence>
<evidence type="ECO:0008006" key="4">
    <source>
        <dbReference type="Google" id="ProtNLM"/>
    </source>
</evidence>
<comment type="caution">
    <text evidence="2">The sequence shown here is derived from an EMBL/GenBank/DDBJ whole genome shotgun (WGS) entry which is preliminary data.</text>
</comment>
<keyword evidence="1" id="KW-1133">Transmembrane helix</keyword>
<feature type="transmembrane region" description="Helical" evidence="1">
    <location>
        <begin position="29"/>
        <end position="52"/>
    </location>
</feature>
<dbReference type="EMBL" id="BAABLF010000024">
    <property type="protein sequence ID" value="GAA5193371.1"/>
    <property type="molecule type" value="Genomic_DNA"/>
</dbReference>
<protein>
    <recommendedName>
        <fullName evidence="4">DUF2970 domain-containing protein</fullName>
    </recommendedName>
</protein>
<gene>
    <name evidence="2" type="ORF">GCM10025772_24140</name>
</gene>
<evidence type="ECO:0000313" key="3">
    <source>
        <dbReference type="Proteomes" id="UP001501600"/>
    </source>
</evidence>
<keyword evidence="1" id="KW-0812">Transmembrane</keyword>
<organism evidence="2 3">
    <name type="scientific">Ferrimonas gelatinilytica</name>
    <dbReference type="NCBI Taxonomy" id="1255257"/>
    <lineage>
        <taxon>Bacteria</taxon>
        <taxon>Pseudomonadati</taxon>
        <taxon>Pseudomonadota</taxon>
        <taxon>Gammaproteobacteria</taxon>
        <taxon>Alteromonadales</taxon>
        <taxon>Ferrimonadaceae</taxon>
        <taxon>Ferrimonas</taxon>
    </lineage>
</organism>
<dbReference type="InterPro" id="IPR021344">
    <property type="entry name" value="DUF2970"/>
</dbReference>
<evidence type="ECO:0000256" key="1">
    <source>
        <dbReference type="SAM" id="Phobius"/>
    </source>
</evidence>
<accession>A0ABP9SBV6</accession>
<proteinExistence type="predicted"/>
<sequence>MLSVLAALFGVQSESNRRRDFQASSAKPFILTGLVVIVLFVLALIGVVQWVIPR</sequence>